<dbReference type="Gene3D" id="1.10.10.60">
    <property type="entry name" value="Homeodomain-like"/>
    <property type="match status" value="1"/>
</dbReference>
<feature type="domain" description="HTH araC/xylS-type" evidence="4">
    <location>
        <begin position="1"/>
        <end position="80"/>
    </location>
</feature>
<dbReference type="PROSITE" id="PS01124">
    <property type="entry name" value="HTH_ARAC_FAMILY_2"/>
    <property type="match status" value="1"/>
</dbReference>
<dbReference type="InterPro" id="IPR011256">
    <property type="entry name" value="Reg_factor_effector_dom_sf"/>
</dbReference>
<reference evidence="5 6" key="1">
    <citation type="submission" date="2020-08" db="EMBL/GenBank/DDBJ databases">
        <title>Oceanospirillum sp. nov. isolated from marine sediment.</title>
        <authorList>
            <person name="Ji X."/>
        </authorList>
    </citation>
    <scope>NUCLEOTIDE SEQUENCE [LARGE SCALE GENOMIC DNA]</scope>
    <source>
        <strain evidence="5 6">D5</strain>
    </source>
</reference>
<dbReference type="EMBL" id="JACJFM010000017">
    <property type="protein sequence ID" value="MBB1487621.1"/>
    <property type="molecule type" value="Genomic_DNA"/>
</dbReference>
<evidence type="ECO:0000313" key="5">
    <source>
        <dbReference type="EMBL" id="MBB1487621.1"/>
    </source>
</evidence>
<dbReference type="InterPro" id="IPR018060">
    <property type="entry name" value="HTH_AraC"/>
</dbReference>
<dbReference type="InterPro" id="IPR020449">
    <property type="entry name" value="Tscrpt_reg_AraC-type_HTH"/>
</dbReference>
<keyword evidence="6" id="KW-1185">Reference proteome</keyword>
<proteinExistence type="predicted"/>
<keyword evidence="1" id="KW-0805">Transcription regulation</keyword>
<protein>
    <submittedName>
        <fullName evidence="5">GyrI-like domain-containing protein</fullName>
    </submittedName>
</protein>
<gene>
    <name evidence="5" type="ORF">H4O21_13475</name>
</gene>
<dbReference type="Pfam" id="PF12833">
    <property type="entry name" value="HTH_18"/>
    <property type="match status" value="1"/>
</dbReference>
<dbReference type="GO" id="GO:0003700">
    <property type="term" value="F:DNA-binding transcription factor activity"/>
    <property type="evidence" value="ECO:0007669"/>
    <property type="project" value="InterPro"/>
</dbReference>
<dbReference type="PROSITE" id="PS00041">
    <property type="entry name" value="HTH_ARAC_FAMILY_1"/>
    <property type="match status" value="1"/>
</dbReference>
<sequence>MADIACISPYHLHRIYNAIFGESLVSTVKRLRLHKAAGYLANSDLAVKDIAVRSGYSSLQSFSRAFSEAYGMPPARYRREGSHKQFSMTLMPSLAEESSMHDVRVENIPGINLMGLEHKGDYMDIGQSFEKLFGWLGMRGLANAEMRCIGIYFDDPDAVPKEELRSAACAGFPALEQTTPESPYSKVDVQGGEYAILRFKGPYANMHSAYQWFYGQWLPQSGREACDQPVFEEYLNNPREVAPDDLITDIYMPLKPL</sequence>
<dbReference type="InterPro" id="IPR050908">
    <property type="entry name" value="SmbC-like"/>
</dbReference>
<dbReference type="SUPFAM" id="SSF55136">
    <property type="entry name" value="Probable bacterial effector-binding domain"/>
    <property type="match status" value="1"/>
</dbReference>
<dbReference type="Proteomes" id="UP000565262">
    <property type="component" value="Unassembled WGS sequence"/>
</dbReference>
<dbReference type="InterPro" id="IPR018062">
    <property type="entry name" value="HTH_AraC-typ_CS"/>
</dbReference>
<accession>A0A839IRS3</accession>
<dbReference type="AlphaFoldDB" id="A0A839IRS3"/>
<dbReference type="InterPro" id="IPR029442">
    <property type="entry name" value="GyrI-like"/>
</dbReference>
<name>A0A839IRS3_9GAMM</name>
<dbReference type="GO" id="GO:0043565">
    <property type="term" value="F:sequence-specific DNA binding"/>
    <property type="evidence" value="ECO:0007669"/>
    <property type="project" value="InterPro"/>
</dbReference>
<dbReference type="Pfam" id="PF06445">
    <property type="entry name" value="GyrI-like"/>
    <property type="match status" value="1"/>
</dbReference>
<comment type="caution">
    <text evidence="5">The sequence shown here is derived from an EMBL/GenBank/DDBJ whole genome shotgun (WGS) entry which is preliminary data.</text>
</comment>
<dbReference type="PRINTS" id="PR00032">
    <property type="entry name" value="HTHARAC"/>
</dbReference>
<dbReference type="SMART" id="SM00342">
    <property type="entry name" value="HTH_ARAC"/>
    <property type="match status" value="1"/>
</dbReference>
<organism evidence="5 6">
    <name type="scientific">Oceanospirillum sediminis</name>
    <dbReference type="NCBI Taxonomy" id="2760088"/>
    <lineage>
        <taxon>Bacteria</taxon>
        <taxon>Pseudomonadati</taxon>
        <taxon>Pseudomonadota</taxon>
        <taxon>Gammaproteobacteria</taxon>
        <taxon>Oceanospirillales</taxon>
        <taxon>Oceanospirillaceae</taxon>
        <taxon>Oceanospirillum</taxon>
    </lineage>
</organism>
<keyword evidence="2" id="KW-0238">DNA-binding</keyword>
<evidence type="ECO:0000259" key="4">
    <source>
        <dbReference type="PROSITE" id="PS01124"/>
    </source>
</evidence>
<dbReference type="PANTHER" id="PTHR40055:SF1">
    <property type="entry name" value="TRANSCRIPTIONAL REGULATOR YGIV-RELATED"/>
    <property type="match status" value="1"/>
</dbReference>
<dbReference type="InterPro" id="IPR009057">
    <property type="entry name" value="Homeodomain-like_sf"/>
</dbReference>
<evidence type="ECO:0000256" key="3">
    <source>
        <dbReference type="ARBA" id="ARBA00023163"/>
    </source>
</evidence>
<evidence type="ECO:0000256" key="1">
    <source>
        <dbReference type="ARBA" id="ARBA00023015"/>
    </source>
</evidence>
<dbReference type="Gene3D" id="3.20.80.10">
    <property type="entry name" value="Regulatory factor, effector binding domain"/>
    <property type="match status" value="1"/>
</dbReference>
<dbReference type="SMART" id="SM00871">
    <property type="entry name" value="AraC_E_bind"/>
    <property type="match status" value="1"/>
</dbReference>
<dbReference type="PANTHER" id="PTHR40055">
    <property type="entry name" value="TRANSCRIPTIONAL REGULATOR YGIV-RELATED"/>
    <property type="match status" value="1"/>
</dbReference>
<evidence type="ECO:0000256" key="2">
    <source>
        <dbReference type="ARBA" id="ARBA00023125"/>
    </source>
</evidence>
<evidence type="ECO:0000313" key="6">
    <source>
        <dbReference type="Proteomes" id="UP000565262"/>
    </source>
</evidence>
<dbReference type="InterPro" id="IPR010499">
    <property type="entry name" value="AraC_E-bd"/>
</dbReference>
<keyword evidence="3" id="KW-0804">Transcription</keyword>
<dbReference type="SUPFAM" id="SSF46689">
    <property type="entry name" value="Homeodomain-like"/>
    <property type="match status" value="1"/>
</dbReference>